<feature type="region of interest" description="Disordered" evidence="1">
    <location>
        <begin position="160"/>
        <end position="227"/>
    </location>
</feature>
<gene>
    <name evidence="2" type="ORF">R1sor_024462</name>
</gene>
<feature type="region of interest" description="Disordered" evidence="1">
    <location>
        <begin position="285"/>
        <end position="332"/>
    </location>
</feature>
<organism evidence="2 3">
    <name type="scientific">Riccia sorocarpa</name>
    <dbReference type="NCBI Taxonomy" id="122646"/>
    <lineage>
        <taxon>Eukaryota</taxon>
        <taxon>Viridiplantae</taxon>
        <taxon>Streptophyta</taxon>
        <taxon>Embryophyta</taxon>
        <taxon>Marchantiophyta</taxon>
        <taxon>Marchantiopsida</taxon>
        <taxon>Marchantiidae</taxon>
        <taxon>Marchantiales</taxon>
        <taxon>Ricciaceae</taxon>
        <taxon>Riccia</taxon>
    </lineage>
</organism>
<feature type="compositionally biased region" description="Basic and acidic residues" evidence="1">
    <location>
        <begin position="160"/>
        <end position="179"/>
    </location>
</feature>
<comment type="caution">
    <text evidence="2">The sequence shown here is derived from an EMBL/GenBank/DDBJ whole genome shotgun (WGS) entry which is preliminary data.</text>
</comment>
<proteinExistence type="predicted"/>
<evidence type="ECO:0000256" key="1">
    <source>
        <dbReference type="SAM" id="MobiDB-lite"/>
    </source>
</evidence>
<evidence type="ECO:0000313" key="2">
    <source>
        <dbReference type="EMBL" id="KAL3681506.1"/>
    </source>
</evidence>
<feature type="region of interest" description="Disordered" evidence="1">
    <location>
        <begin position="243"/>
        <end position="270"/>
    </location>
</feature>
<dbReference type="AlphaFoldDB" id="A0ABD3GUN1"/>
<keyword evidence="3" id="KW-1185">Reference proteome</keyword>
<dbReference type="Proteomes" id="UP001633002">
    <property type="component" value="Unassembled WGS sequence"/>
</dbReference>
<name>A0ABD3GUN1_9MARC</name>
<protein>
    <submittedName>
        <fullName evidence="2">Uncharacterized protein</fullName>
    </submittedName>
</protein>
<accession>A0ABD3GUN1</accession>
<feature type="compositionally biased region" description="Basic and acidic residues" evidence="1">
    <location>
        <begin position="216"/>
        <end position="225"/>
    </location>
</feature>
<sequence>MCVAISSLLKTIPTNVICNIRLLSFQLSIVACKLRASRSEDTLPKNNRLLSIRTAANDVNHSVDVTYPGFRLTASWAKKSNVGEKVGFPEDCLCKVLYHRYCRLCCGQGSACEKRLVAIQKKEDEEEASIIDIELSQNLCLCDVVFGDGSRCFCGFRTETEKPENRGSPESKEEGDRNRKPANPPDDAQPPKRYRAAARNASKSSSKTPSKKAHQSAKEKPDEMQINRQTLTMKTPEYDVPIDGNGNELPVQNRSPVATPDPGNPLETRTGIHDIYSPELLHQSPAHHDVPAAPDINGEAAAEDKPEQLKQTELYAVQVRTRETQERNNPEL</sequence>
<feature type="compositionally biased region" description="Basic and acidic residues" evidence="1">
    <location>
        <begin position="320"/>
        <end position="332"/>
    </location>
</feature>
<evidence type="ECO:0000313" key="3">
    <source>
        <dbReference type="Proteomes" id="UP001633002"/>
    </source>
</evidence>
<dbReference type="EMBL" id="JBJQOH010000007">
    <property type="protein sequence ID" value="KAL3681506.1"/>
    <property type="molecule type" value="Genomic_DNA"/>
</dbReference>
<reference evidence="2 3" key="1">
    <citation type="submission" date="2024-09" db="EMBL/GenBank/DDBJ databases">
        <title>Chromosome-scale assembly of Riccia sorocarpa.</title>
        <authorList>
            <person name="Paukszto L."/>
        </authorList>
    </citation>
    <scope>NUCLEOTIDE SEQUENCE [LARGE SCALE GENOMIC DNA]</scope>
    <source>
        <strain evidence="2">LP-2024</strain>
        <tissue evidence="2">Aerial parts of the thallus</tissue>
    </source>
</reference>
<feature type="compositionally biased region" description="Low complexity" evidence="1">
    <location>
        <begin position="197"/>
        <end position="208"/>
    </location>
</feature>